<feature type="binding site" evidence="3">
    <location>
        <begin position="98"/>
        <end position="101"/>
    </location>
    <ligand>
        <name>substrate</name>
    </ligand>
</feature>
<keyword evidence="2 3" id="KW-0413">Isomerase</keyword>
<comment type="function">
    <text evidence="3">Catalyzes the reversible conversion of ribose-5-phosphate to ribulose 5-phosphate.</text>
</comment>
<accession>A0A937HHE9</accession>
<organism evidence="4 5">
    <name type="scientific">PS1 clade bacterium</name>
    <dbReference type="NCBI Taxonomy" id="2175152"/>
    <lineage>
        <taxon>Bacteria</taxon>
        <taxon>Pseudomonadati</taxon>
        <taxon>Pseudomonadota</taxon>
        <taxon>Alphaproteobacteria</taxon>
        <taxon>PS1 clade</taxon>
    </lineage>
</organism>
<dbReference type="GO" id="GO:0009052">
    <property type="term" value="P:pentose-phosphate shunt, non-oxidative branch"/>
    <property type="evidence" value="ECO:0007669"/>
    <property type="project" value="UniProtKB-UniRule"/>
</dbReference>
<dbReference type="InterPro" id="IPR050262">
    <property type="entry name" value="Ribose-5P_isomerase"/>
</dbReference>
<feature type="active site" description="Proton acceptor" evidence="3">
    <location>
        <position position="120"/>
    </location>
</feature>
<dbReference type="Pfam" id="PF06026">
    <property type="entry name" value="Rib_5-P_isom_A"/>
    <property type="match status" value="1"/>
</dbReference>
<dbReference type="HAMAP" id="MF_00170">
    <property type="entry name" value="Rib_5P_isom_A"/>
    <property type="match status" value="1"/>
</dbReference>
<evidence type="ECO:0000313" key="5">
    <source>
        <dbReference type="Proteomes" id="UP000785783"/>
    </source>
</evidence>
<dbReference type="EC" id="5.3.1.6" evidence="3"/>
<dbReference type="NCBIfam" id="NF001924">
    <property type="entry name" value="PRK00702.1"/>
    <property type="match status" value="1"/>
</dbReference>
<name>A0A937HHE9_9PROT</name>
<dbReference type="PANTHER" id="PTHR43748">
    <property type="entry name" value="RIBOSE-5-PHOSPHATE ISOMERASE 3, CHLOROPLASTIC-RELATED"/>
    <property type="match status" value="1"/>
</dbReference>
<comment type="caution">
    <text evidence="4">The sequence shown here is derived from an EMBL/GenBank/DDBJ whole genome shotgun (WGS) entry which is preliminary data.</text>
</comment>
<dbReference type="InterPro" id="IPR020672">
    <property type="entry name" value="Ribose5P_isomerase_typA_subgr"/>
</dbReference>
<dbReference type="Gene3D" id="3.40.50.1360">
    <property type="match status" value="1"/>
</dbReference>
<dbReference type="NCBIfam" id="TIGR00021">
    <property type="entry name" value="rpiA"/>
    <property type="match status" value="1"/>
</dbReference>
<dbReference type="SUPFAM" id="SSF100950">
    <property type="entry name" value="NagB/RpiA/CoA transferase-like"/>
    <property type="match status" value="1"/>
</dbReference>
<dbReference type="CDD" id="cd01398">
    <property type="entry name" value="RPI_A"/>
    <property type="match status" value="1"/>
</dbReference>
<comment type="pathway">
    <text evidence="3">Carbohydrate degradation; pentose phosphate pathway; D-ribose 5-phosphate from D-ribulose 5-phosphate (non-oxidative stage): step 1/1.</text>
</comment>
<dbReference type="PANTHER" id="PTHR43748:SF3">
    <property type="entry name" value="RIBOSE-5-PHOSPHATE ISOMERASE 3, CHLOROPLASTIC-RELATED"/>
    <property type="match status" value="1"/>
</dbReference>
<gene>
    <name evidence="3 4" type="primary">rpiA</name>
    <name evidence="4" type="ORF">ISQ19_03285</name>
</gene>
<evidence type="ECO:0000256" key="2">
    <source>
        <dbReference type="ARBA" id="ARBA00023235"/>
    </source>
</evidence>
<dbReference type="EMBL" id="JADHOK010000029">
    <property type="protein sequence ID" value="MBL6761702.1"/>
    <property type="molecule type" value="Genomic_DNA"/>
</dbReference>
<dbReference type="FunFam" id="3.40.50.1360:FF:000001">
    <property type="entry name" value="Ribose-5-phosphate isomerase A"/>
    <property type="match status" value="1"/>
</dbReference>
<comment type="catalytic activity">
    <reaction evidence="1 3">
        <text>aldehydo-D-ribose 5-phosphate = D-ribulose 5-phosphate</text>
        <dbReference type="Rhea" id="RHEA:14657"/>
        <dbReference type="ChEBI" id="CHEBI:58121"/>
        <dbReference type="ChEBI" id="CHEBI:58273"/>
        <dbReference type="EC" id="5.3.1.6"/>
    </reaction>
</comment>
<dbReference type="InterPro" id="IPR037171">
    <property type="entry name" value="NagB/RpiA_transferase-like"/>
</dbReference>
<sequence>MTQSGSWRERILQPDSAVEQMKQKAALRALEEVESGMKLGLGTGSTARYFVDGLGAKVAEGLKVVCVPTSEATRAQAEGLRIQLADLDALQRLDLTVDGADELDDALRLIKGGGGALLREKIVAAASDRMIVIADDSKKVATLGAFDLPVEVNMFSHGVTAAAIGEALAATGNNGAINLRGGADPFITDGGHYIYDCALGRINHAEGLAQALLNVPGVVEHGLFLGYATAAVLAGDDGLIEIGNL</sequence>
<comment type="subunit">
    <text evidence="3">Homodimer.</text>
</comment>
<protein>
    <recommendedName>
        <fullName evidence="3">Ribose-5-phosphate isomerase A</fullName>
        <ecNumber evidence="3">5.3.1.6</ecNumber>
    </recommendedName>
    <alternativeName>
        <fullName evidence="3">Phosphoriboisomerase A</fullName>
        <shortName evidence="3">PRI</shortName>
    </alternativeName>
</protein>
<evidence type="ECO:0000256" key="1">
    <source>
        <dbReference type="ARBA" id="ARBA00001713"/>
    </source>
</evidence>
<dbReference type="InterPro" id="IPR004788">
    <property type="entry name" value="Ribose5P_isomerase_type_A"/>
</dbReference>
<feature type="binding site" evidence="3">
    <location>
        <begin position="111"/>
        <end position="114"/>
    </location>
    <ligand>
        <name>substrate</name>
    </ligand>
</feature>
<dbReference type="AlphaFoldDB" id="A0A937HHE9"/>
<dbReference type="Gene3D" id="3.30.70.260">
    <property type="match status" value="1"/>
</dbReference>
<evidence type="ECO:0000313" key="4">
    <source>
        <dbReference type="EMBL" id="MBL6761702.1"/>
    </source>
</evidence>
<dbReference type="Proteomes" id="UP000785783">
    <property type="component" value="Unassembled WGS sequence"/>
</dbReference>
<comment type="similarity">
    <text evidence="3">Belongs to the ribose 5-phosphate isomerase family.</text>
</comment>
<dbReference type="GO" id="GO:0004751">
    <property type="term" value="F:ribose-5-phosphate isomerase activity"/>
    <property type="evidence" value="ECO:0007669"/>
    <property type="project" value="UniProtKB-UniRule"/>
</dbReference>
<feature type="binding site" evidence="3">
    <location>
        <begin position="43"/>
        <end position="46"/>
    </location>
    <ligand>
        <name>substrate</name>
    </ligand>
</feature>
<feature type="binding site" evidence="3">
    <location>
        <position position="138"/>
    </location>
    <ligand>
        <name>substrate</name>
    </ligand>
</feature>
<proteinExistence type="inferred from homology"/>
<evidence type="ECO:0000256" key="3">
    <source>
        <dbReference type="HAMAP-Rule" id="MF_00170"/>
    </source>
</evidence>
<dbReference type="SUPFAM" id="SSF75445">
    <property type="entry name" value="D-ribose-5-phosphate isomerase (RpiA), lid domain"/>
    <property type="match status" value="1"/>
</dbReference>
<reference evidence="4" key="1">
    <citation type="submission" date="2020-10" db="EMBL/GenBank/DDBJ databases">
        <title>Microbiome of the Black Sea water column analyzed by genome centric metagenomics.</title>
        <authorList>
            <person name="Cabello-Yeves P.J."/>
            <person name="Callieri C."/>
            <person name="Picazo A."/>
            <person name="Mehrshad M."/>
            <person name="Haro-Moreno J.M."/>
            <person name="Roda-Garcia J."/>
            <person name="Dzembekova N."/>
            <person name="Slabakova V."/>
            <person name="Slabakova N."/>
            <person name="Moncheva S."/>
            <person name="Rodriguez-Valera F."/>
        </authorList>
    </citation>
    <scope>NUCLEOTIDE SEQUENCE</scope>
    <source>
        <strain evidence="4">BS307-5m-G5</strain>
    </source>
</reference>